<proteinExistence type="predicted"/>
<name>A0A0C3Q9E6_9AGAM</name>
<gene>
    <name evidence="2" type="ORF">M407DRAFT_219098</name>
</gene>
<feature type="transmembrane region" description="Helical" evidence="1">
    <location>
        <begin position="181"/>
        <end position="202"/>
    </location>
</feature>
<protein>
    <recommendedName>
        <fullName evidence="4">FAR-17a/AIG1-like protein</fullName>
    </recommendedName>
</protein>
<dbReference type="PANTHER" id="PTHR12242">
    <property type="entry name" value="OS02G0130600 PROTEIN-RELATED"/>
    <property type="match status" value="1"/>
</dbReference>
<evidence type="ECO:0008006" key="4">
    <source>
        <dbReference type="Google" id="ProtNLM"/>
    </source>
</evidence>
<evidence type="ECO:0000313" key="3">
    <source>
        <dbReference type="Proteomes" id="UP000054248"/>
    </source>
</evidence>
<reference evidence="2 3" key="1">
    <citation type="submission" date="2014-04" db="EMBL/GenBank/DDBJ databases">
        <authorList>
            <consortium name="DOE Joint Genome Institute"/>
            <person name="Kuo A."/>
            <person name="Girlanda M."/>
            <person name="Perotto S."/>
            <person name="Kohler A."/>
            <person name="Nagy L.G."/>
            <person name="Floudas D."/>
            <person name="Copeland A."/>
            <person name="Barry K.W."/>
            <person name="Cichocki N."/>
            <person name="Veneault-Fourrey C."/>
            <person name="LaButti K."/>
            <person name="Lindquist E.A."/>
            <person name="Lipzen A."/>
            <person name="Lundell T."/>
            <person name="Morin E."/>
            <person name="Murat C."/>
            <person name="Sun H."/>
            <person name="Tunlid A."/>
            <person name="Henrissat B."/>
            <person name="Grigoriev I.V."/>
            <person name="Hibbett D.S."/>
            <person name="Martin F."/>
            <person name="Nordberg H.P."/>
            <person name="Cantor M.N."/>
            <person name="Hua S.X."/>
        </authorList>
    </citation>
    <scope>NUCLEOTIDE SEQUENCE [LARGE SCALE GENOMIC DNA]</scope>
    <source>
        <strain evidence="2 3">MUT 4182</strain>
    </source>
</reference>
<feature type="transmembrane region" description="Helical" evidence="1">
    <location>
        <begin position="32"/>
        <end position="51"/>
    </location>
</feature>
<dbReference type="EMBL" id="KN823146">
    <property type="protein sequence ID" value="KIO21196.1"/>
    <property type="molecule type" value="Genomic_DNA"/>
</dbReference>
<keyword evidence="1" id="KW-0812">Transmembrane</keyword>
<dbReference type="HOGENOM" id="CLU_062880_0_0_1"/>
<keyword evidence="1" id="KW-0472">Membrane</keyword>
<dbReference type="Proteomes" id="UP000054248">
    <property type="component" value="Unassembled WGS sequence"/>
</dbReference>
<sequence>MGFYEFFGVTIPFDPDCTFVSSHILSPLALGIFRLAIAIYTLVALIIIVVWNGVKTHTLKSFFSYFTNLCYIGMCAYFWASAVQTLAFSARLRKAAAAKARPTEGREYPLQQWPRFFQLLHVFLACTIFVFPFVVTIVFWALLADGAFSSEFNSWKNISVHALNAGFALLEILFSRIVPRWANILILILVLGGYIGVAYITHATQGFYTYSFLNPSHGTGKLVGYIVGIPVAAIIILAIIKGVCWIRDKIFSSRAPRPQDDEYHLREKGSRV</sequence>
<evidence type="ECO:0000313" key="2">
    <source>
        <dbReference type="EMBL" id="KIO21196.1"/>
    </source>
</evidence>
<feature type="transmembrane region" description="Helical" evidence="1">
    <location>
        <begin position="119"/>
        <end position="143"/>
    </location>
</feature>
<dbReference type="PANTHER" id="PTHR12242:SF1">
    <property type="entry name" value="MYND-TYPE DOMAIN-CONTAINING PROTEIN"/>
    <property type="match status" value="1"/>
</dbReference>
<dbReference type="OrthoDB" id="419711at2759"/>
<feature type="transmembrane region" description="Helical" evidence="1">
    <location>
        <begin position="71"/>
        <end position="92"/>
    </location>
</feature>
<keyword evidence="1" id="KW-1133">Transmembrane helix</keyword>
<dbReference type="STRING" id="1051891.A0A0C3Q9E6"/>
<keyword evidence="3" id="KW-1185">Reference proteome</keyword>
<dbReference type="GO" id="GO:0016020">
    <property type="term" value="C:membrane"/>
    <property type="evidence" value="ECO:0007669"/>
    <property type="project" value="TreeGrafter"/>
</dbReference>
<reference evidence="3" key="2">
    <citation type="submission" date="2015-01" db="EMBL/GenBank/DDBJ databases">
        <title>Evolutionary Origins and Diversification of the Mycorrhizal Mutualists.</title>
        <authorList>
            <consortium name="DOE Joint Genome Institute"/>
            <consortium name="Mycorrhizal Genomics Consortium"/>
            <person name="Kohler A."/>
            <person name="Kuo A."/>
            <person name="Nagy L.G."/>
            <person name="Floudas D."/>
            <person name="Copeland A."/>
            <person name="Barry K.W."/>
            <person name="Cichocki N."/>
            <person name="Veneault-Fourrey C."/>
            <person name="LaButti K."/>
            <person name="Lindquist E.A."/>
            <person name="Lipzen A."/>
            <person name="Lundell T."/>
            <person name="Morin E."/>
            <person name="Murat C."/>
            <person name="Riley R."/>
            <person name="Ohm R."/>
            <person name="Sun H."/>
            <person name="Tunlid A."/>
            <person name="Henrissat B."/>
            <person name="Grigoriev I.V."/>
            <person name="Hibbett D.S."/>
            <person name="Martin F."/>
        </authorList>
    </citation>
    <scope>NUCLEOTIDE SEQUENCE [LARGE SCALE GENOMIC DNA]</scope>
    <source>
        <strain evidence="3">MUT 4182</strain>
    </source>
</reference>
<evidence type="ECO:0000256" key="1">
    <source>
        <dbReference type="SAM" id="Phobius"/>
    </source>
</evidence>
<organism evidence="2 3">
    <name type="scientific">Tulasnella calospora MUT 4182</name>
    <dbReference type="NCBI Taxonomy" id="1051891"/>
    <lineage>
        <taxon>Eukaryota</taxon>
        <taxon>Fungi</taxon>
        <taxon>Dikarya</taxon>
        <taxon>Basidiomycota</taxon>
        <taxon>Agaricomycotina</taxon>
        <taxon>Agaricomycetes</taxon>
        <taxon>Cantharellales</taxon>
        <taxon>Tulasnellaceae</taxon>
        <taxon>Tulasnella</taxon>
    </lineage>
</organism>
<feature type="transmembrane region" description="Helical" evidence="1">
    <location>
        <begin position="222"/>
        <end position="244"/>
    </location>
</feature>
<dbReference type="AlphaFoldDB" id="A0A0C3Q9E6"/>
<accession>A0A0C3Q9E6</accession>